<dbReference type="Proteomes" id="UP000053660">
    <property type="component" value="Unassembled WGS sequence"/>
</dbReference>
<evidence type="ECO:0000313" key="3">
    <source>
        <dbReference type="Proteomes" id="UP000053660"/>
    </source>
</evidence>
<evidence type="ECO:0000313" key="2">
    <source>
        <dbReference type="EMBL" id="KHJ99800.1"/>
    </source>
</evidence>
<protein>
    <submittedName>
        <fullName evidence="2">Uncharacterized protein</fullName>
    </submittedName>
</protein>
<evidence type="ECO:0000256" key="1">
    <source>
        <dbReference type="SAM" id="Phobius"/>
    </source>
</evidence>
<keyword evidence="1" id="KW-0812">Transmembrane</keyword>
<gene>
    <name evidence="2" type="ORF">OESDEN_00201</name>
</gene>
<dbReference type="AlphaFoldDB" id="A0A0B1TWG6"/>
<organism evidence="2 3">
    <name type="scientific">Oesophagostomum dentatum</name>
    <name type="common">Nodular worm</name>
    <dbReference type="NCBI Taxonomy" id="61180"/>
    <lineage>
        <taxon>Eukaryota</taxon>
        <taxon>Metazoa</taxon>
        <taxon>Ecdysozoa</taxon>
        <taxon>Nematoda</taxon>
        <taxon>Chromadorea</taxon>
        <taxon>Rhabditida</taxon>
        <taxon>Rhabditina</taxon>
        <taxon>Rhabditomorpha</taxon>
        <taxon>Strongyloidea</taxon>
        <taxon>Strongylidae</taxon>
        <taxon>Oesophagostomum</taxon>
    </lineage>
</organism>
<keyword evidence="1" id="KW-0472">Membrane</keyword>
<dbReference type="PANTHER" id="PTHR10185">
    <property type="entry name" value="PHOSPHOLIPASE D - RELATED"/>
    <property type="match status" value="1"/>
</dbReference>
<dbReference type="OrthoDB" id="1923775at2759"/>
<sequence length="161" mass="17794">MICTGISIKTTFIFQILFALLFPLTAAYLLSTSLLEPSSPIFHSEVECYETCSISIIESVPDNITFENATATTSTFYAWNRLINSAEKELYIAAYKSSLQGTHVLGHRSVLSRQGDFLYDSLLHIGTTGRVNIRMVENYPPKDKGDNADGAILQKSASVVF</sequence>
<keyword evidence="1" id="KW-1133">Transmembrane helix</keyword>
<dbReference type="InterPro" id="IPR050874">
    <property type="entry name" value="Diverse_PLD-related"/>
</dbReference>
<name>A0A0B1TWG6_OESDE</name>
<feature type="transmembrane region" description="Helical" evidence="1">
    <location>
        <begin position="12"/>
        <end position="30"/>
    </location>
</feature>
<keyword evidence="3" id="KW-1185">Reference proteome</keyword>
<dbReference type="PANTHER" id="PTHR10185:SF25">
    <property type="entry name" value="PLD PHOSPHODIESTERASE DOMAIN-CONTAINING PROTEIN"/>
    <property type="match status" value="1"/>
</dbReference>
<proteinExistence type="predicted"/>
<accession>A0A0B1TWG6</accession>
<reference evidence="2 3" key="1">
    <citation type="submission" date="2014-03" db="EMBL/GenBank/DDBJ databases">
        <title>Draft genome of the hookworm Oesophagostomum dentatum.</title>
        <authorList>
            <person name="Mitreva M."/>
        </authorList>
    </citation>
    <scope>NUCLEOTIDE SEQUENCE [LARGE SCALE GENOMIC DNA]</scope>
    <source>
        <strain evidence="2 3">OD-Hann</strain>
    </source>
</reference>
<dbReference type="EMBL" id="KN549204">
    <property type="protein sequence ID" value="KHJ99800.1"/>
    <property type="molecule type" value="Genomic_DNA"/>
</dbReference>